<evidence type="ECO:0000313" key="5">
    <source>
        <dbReference type="EMBL" id="CDM64875.1"/>
    </source>
</evidence>
<dbReference type="Proteomes" id="UP000031518">
    <property type="component" value="Unassembled WGS sequence"/>
</dbReference>
<reference evidence="5 6" key="2">
    <citation type="submission" date="2015-01" db="EMBL/GenBank/DDBJ databases">
        <title>Complete genome sequence of Pyrinomonas methylaliphatogenes type strain K22T.</title>
        <authorList>
            <person name="Lee K.C.Y."/>
            <person name="Power J.F."/>
            <person name="Dunfield P.F."/>
            <person name="Morgan X.C."/>
            <person name="Huttenhower C."/>
            <person name="Stott M.B."/>
        </authorList>
    </citation>
    <scope>NUCLEOTIDE SEQUENCE [LARGE SCALE GENOMIC DNA]</scope>
    <source>
        <strain evidence="5 6">K22</strain>
    </source>
</reference>
<dbReference type="InterPro" id="IPR051011">
    <property type="entry name" value="Metal_resp_trans_reg"/>
</dbReference>
<feature type="domain" description="HTH arsR-type" evidence="4">
    <location>
        <begin position="1"/>
        <end position="89"/>
    </location>
</feature>
<keyword evidence="1" id="KW-0805">Transcription regulation</keyword>
<keyword evidence="6" id="KW-1185">Reference proteome</keyword>
<dbReference type="Gene3D" id="1.10.10.10">
    <property type="entry name" value="Winged helix-like DNA-binding domain superfamily/Winged helix DNA-binding domain"/>
    <property type="match status" value="1"/>
</dbReference>
<evidence type="ECO:0000259" key="4">
    <source>
        <dbReference type="PROSITE" id="PS50987"/>
    </source>
</evidence>
<evidence type="ECO:0000256" key="1">
    <source>
        <dbReference type="ARBA" id="ARBA00023015"/>
    </source>
</evidence>
<dbReference type="PANTHER" id="PTHR43132">
    <property type="entry name" value="ARSENICAL RESISTANCE OPERON REPRESSOR ARSR-RELATED"/>
    <property type="match status" value="1"/>
</dbReference>
<dbReference type="NCBIfam" id="NF033788">
    <property type="entry name" value="HTH_metalloreg"/>
    <property type="match status" value="1"/>
</dbReference>
<dbReference type="InterPro" id="IPR036390">
    <property type="entry name" value="WH_DNA-bd_sf"/>
</dbReference>
<dbReference type="GO" id="GO:0003700">
    <property type="term" value="F:DNA-binding transcription factor activity"/>
    <property type="evidence" value="ECO:0007669"/>
    <property type="project" value="InterPro"/>
</dbReference>
<dbReference type="InterPro" id="IPR001845">
    <property type="entry name" value="HTH_ArsR_DNA-bd_dom"/>
</dbReference>
<name>A0A0B6WXH3_9BACT</name>
<dbReference type="InterPro" id="IPR036388">
    <property type="entry name" value="WH-like_DNA-bd_sf"/>
</dbReference>
<evidence type="ECO:0000256" key="2">
    <source>
        <dbReference type="ARBA" id="ARBA00023125"/>
    </source>
</evidence>
<dbReference type="Pfam" id="PF01022">
    <property type="entry name" value="HTH_5"/>
    <property type="match status" value="1"/>
</dbReference>
<dbReference type="STRING" id="454194.PYK22_00870"/>
<evidence type="ECO:0000313" key="6">
    <source>
        <dbReference type="Proteomes" id="UP000031518"/>
    </source>
</evidence>
<keyword evidence="3" id="KW-0804">Transcription</keyword>
<evidence type="ECO:0000256" key="3">
    <source>
        <dbReference type="ARBA" id="ARBA00023163"/>
    </source>
</evidence>
<dbReference type="AlphaFoldDB" id="A0A0B6WXH3"/>
<dbReference type="CDD" id="cd00090">
    <property type="entry name" value="HTH_ARSR"/>
    <property type="match status" value="1"/>
</dbReference>
<dbReference type="PROSITE" id="PS50987">
    <property type="entry name" value="HTH_ARSR_2"/>
    <property type="match status" value="1"/>
</dbReference>
<sequence>MVAARFRCLGEPMRLKILRALQDGGEKSVTQLVAELGATQANVSKHLKTLVEAGILARRPQGTTVYYRIAAPEIFELCEVVCDTLAAQLSTQAERLGLRVLQRRRT</sequence>
<proteinExistence type="predicted"/>
<organism evidence="5 6">
    <name type="scientific">Pyrinomonas methylaliphatogenes</name>
    <dbReference type="NCBI Taxonomy" id="454194"/>
    <lineage>
        <taxon>Bacteria</taxon>
        <taxon>Pseudomonadati</taxon>
        <taxon>Acidobacteriota</taxon>
        <taxon>Blastocatellia</taxon>
        <taxon>Blastocatellales</taxon>
        <taxon>Pyrinomonadaceae</taxon>
        <taxon>Pyrinomonas</taxon>
    </lineage>
</organism>
<reference evidence="5 6" key="1">
    <citation type="submission" date="2013-12" db="EMBL/GenBank/DDBJ databases">
        <authorList>
            <person name="Stott M."/>
        </authorList>
    </citation>
    <scope>NUCLEOTIDE SEQUENCE [LARGE SCALE GENOMIC DNA]</scope>
    <source>
        <strain evidence="5 6">K22</strain>
    </source>
</reference>
<dbReference type="InterPro" id="IPR011991">
    <property type="entry name" value="ArsR-like_HTH"/>
</dbReference>
<dbReference type="EMBL" id="CBXV010000003">
    <property type="protein sequence ID" value="CDM64875.1"/>
    <property type="molecule type" value="Genomic_DNA"/>
</dbReference>
<dbReference type="PANTHER" id="PTHR43132:SF9">
    <property type="entry name" value="ARSR FAMILY TRANSCRIPTIONAL REGULATORY PROTEIN"/>
    <property type="match status" value="1"/>
</dbReference>
<dbReference type="PRINTS" id="PR00778">
    <property type="entry name" value="HTHARSR"/>
</dbReference>
<accession>A0A0B6WXH3</accession>
<gene>
    <name evidence="5" type="ORF">PYK22_00870</name>
</gene>
<dbReference type="SUPFAM" id="SSF46785">
    <property type="entry name" value="Winged helix' DNA-binding domain"/>
    <property type="match status" value="1"/>
</dbReference>
<keyword evidence="2" id="KW-0238">DNA-binding</keyword>
<protein>
    <submittedName>
        <fullName evidence="5">Transcriptional regulator, ArsR family</fullName>
    </submittedName>
</protein>
<dbReference type="GO" id="GO:0003677">
    <property type="term" value="F:DNA binding"/>
    <property type="evidence" value="ECO:0007669"/>
    <property type="project" value="UniProtKB-KW"/>
</dbReference>
<dbReference type="SMART" id="SM00418">
    <property type="entry name" value="HTH_ARSR"/>
    <property type="match status" value="1"/>
</dbReference>